<dbReference type="SMART" id="SM00181">
    <property type="entry name" value="EGF"/>
    <property type="match status" value="3"/>
</dbReference>
<dbReference type="EMBL" id="VXIV02000122">
    <property type="protein sequence ID" value="KAF6040600.1"/>
    <property type="molecule type" value="Genomic_DNA"/>
</dbReference>
<dbReference type="PROSITE" id="PS01187">
    <property type="entry name" value="EGF_CA"/>
    <property type="match status" value="1"/>
</dbReference>
<dbReference type="FunFam" id="2.10.25.10:FF:000005">
    <property type="entry name" value="Fibrillin 2"/>
    <property type="match status" value="1"/>
</dbReference>
<evidence type="ECO:0000256" key="1">
    <source>
        <dbReference type="ARBA" id="ARBA00022536"/>
    </source>
</evidence>
<dbReference type="PROSITE" id="PS00010">
    <property type="entry name" value="ASX_HYDROXYL"/>
    <property type="match status" value="2"/>
</dbReference>
<dbReference type="SUPFAM" id="SSF56496">
    <property type="entry name" value="Fibrinogen C-terminal domain-like"/>
    <property type="match status" value="1"/>
</dbReference>
<dbReference type="InterPro" id="IPR014716">
    <property type="entry name" value="Fibrinogen_a/b/g_C_1"/>
</dbReference>
<dbReference type="Pfam" id="PF00530">
    <property type="entry name" value="SRCR"/>
    <property type="match status" value="1"/>
</dbReference>
<dbReference type="InterPro" id="IPR055355">
    <property type="entry name" value="ZP-C"/>
</dbReference>
<evidence type="ECO:0000256" key="3">
    <source>
        <dbReference type="ARBA" id="ARBA00022737"/>
    </source>
</evidence>
<dbReference type="PROSITE" id="PS50287">
    <property type="entry name" value="SRCR_2"/>
    <property type="match status" value="1"/>
</dbReference>
<dbReference type="InterPro" id="IPR000742">
    <property type="entry name" value="EGF"/>
</dbReference>
<dbReference type="InterPro" id="IPR009030">
    <property type="entry name" value="Growth_fac_rcpt_cys_sf"/>
</dbReference>
<dbReference type="SMART" id="SM00179">
    <property type="entry name" value="EGF_CA"/>
    <property type="match status" value="3"/>
</dbReference>
<evidence type="ECO:0000256" key="5">
    <source>
        <dbReference type="ARBA" id="ARBA00023180"/>
    </source>
</evidence>
<comment type="caution">
    <text evidence="12">The sequence shown here is derived from an EMBL/GenBank/DDBJ whole genome shotgun (WGS) entry which is preliminary data.</text>
</comment>
<feature type="domain" description="EGF-like" evidence="8">
    <location>
        <begin position="193"/>
        <end position="233"/>
    </location>
</feature>
<dbReference type="GO" id="GO:0005509">
    <property type="term" value="F:calcium ion binding"/>
    <property type="evidence" value="ECO:0007669"/>
    <property type="project" value="InterPro"/>
</dbReference>
<dbReference type="PROSITE" id="PS50026">
    <property type="entry name" value="EGF_3"/>
    <property type="match status" value="2"/>
</dbReference>
<dbReference type="PROSITE" id="PS51406">
    <property type="entry name" value="FIBRINOGEN_C_2"/>
    <property type="match status" value="1"/>
</dbReference>
<dbReference type="Pfam" id="PF00147">
    <property type="entry name" value="Fibrinogen_C"/>
    <property type="match status" value="1"/>
</dbReference>
<dbReference type="SMART" id="SM00202">
    <property type="entry name" value="SR"/>
    <property type="match status" value="1"/>
</dbReference>
<evidence type="ECO:0000256" key="7">
    <source>
        <dbReference type="PROSITE-ProRule" id="PRU00196"/>
    </source>
</evidence>
<feature type="domain" description="ZP" evidence="10">
    <location>
        <begin position="707"/>
        <end position="953"/>
    </location>
</feature>
<protein>
    <submittedName>
        <fullName evidence="12">Uncharacterized protein</fullName>
    </submittedName>
</protein>
<dbReference type="InterPro" id="IPR001881">
    <property type="entry name" value="EGF-like_Ca-bd_dom"/>
</dbReference>
<dbReference type="InterPro" id="IPR001507">
    <property type="entry name" value="ZP_dom"/>
</dbReference>
<dbReference type="PROSITE" id="PS51034">
    <property type="entry name" value="ZP_2"/>
    <property type="match status" value="2"/>
</dbReference>
<dbReference type="InterPro" id="IPR000152">
    <property type="entry name" value="EGF-type_Asp/Asn_hydroxyl_site"/>
</dbReference>
<dbReference type="Gene3D" id="2.10.25.10">
    <property type="entry name" value="Laminin"/>
    <property type="match status" value="3"/>
</dbReference>
<dbReference type="Pfam" id="PF00100">
    <property type="entry name" value="Zona_pellucida"/>
    <property type="match status" value="1"/>
</dbReference>
<dbReference type="CDD" id="cd00054">
    <property type="entry name" value="EGF_CA"/>
    <property type="match status" value="3"/>
</dbReference>
<keyword evidence="5" id="KW-0325">Glycoprotein</keyword>
<feature type="disulfide bond" evidence="7">
    <location>
        <begin position="79"/>
        <end position="89"/>
    </location>
</feature>
<evidence type="ECO:0000256" key="2">
    <source>
        <dbReference type="ARBA" id="ARBA00022729"/>
    </source>
</evidence>
<dbReference type="InterPro" id="IPR018097">
    <property type="entry name" value="EGF_Ca-bd_CS"/>
</dbReference>
<dbReference type="Pfam" id="PF14670">
    <property type="entry name" value="FXa_inhibition"/>
    <property type="match status" value="3"/>
</dbReference>
<sequence length="961" mass="106483">MTILMLSKVIANGNVYLTEGIKGLLYVYRNSVKGPVCDDSDIPIPVGQVVCRNLGATLINITSGNRGPTNNFLLDNVVCNGTESNLAECNHLPWGTHDCGTSEHLYVECEVDECQTDNGGCSHTCIKTVGSFYCECPDHFYFSDNNKDCIADINECQTDNGGCSHTCINTLGSFYCECPDHFYFSDNNRDCIDINECQTDNGGCSHTCVNTAGSFYCECPDNFHLSDNNRDCIANGTSIDCSSSHGMTVTLDKRTLFFLPDQITLLDTQCVSSSNSTHVWLQTDYDKCSTSQRTVDDTVVFSNTILSSDEVTAGSVKFYDLIYIPFKCVFAATNNFTQVTTQVPRLIMRLDNQGTLQDSNYSLKLYNNQSDDSLLLPPIELRQRETVYAKFKPIDSGLKLRPDDCTVYSEQRAASQRVIENGTAATSFTSIHTSSGFKFSYPAFTFEGSENGQYTLNCNYSVRDMLVASSVNSSLILSAEDIAQETVTSYCHGLNQTQEANIPIANENVRVLCDLDTPNGPWITILKHTAGSGLFNKDFATFERGFGEVNQDHFIGLRLLHLLSHEQQIELRITLGDGTLYAQYDDFKVGGPETQYMIQELSGYQGTAGVLTDELSQRMLGMKFSTYDRDNDQWTAGNCSGWLDNVGWWYDQCLHSCLTCEPIVYYRQTLPAEVSMKVKVNREDAEQAISALPNQSEVVDSSQVKLTCTSTSMHFSINSSVLLDLSPLDLQPLIENCQGFTATNLNGQYEYSIPLLNCGAQIQVEGGDWVVTNSLVYSSTISSEVKHFSDIILTQSCRYPINNYSGSVEYTVRPENYTFSAENDAEAYFDIQLDVFTDEELRNLMETDSAISFHEGTKLFGKLGISASTSDLRVSLNDCKLTPTSDANDPTAQMVIQNGCRTGYAAQILSSNKFSMLSTMFVPHTSKNSYLHCSVNICEVDDMSRCERNCPPLSDTGNTLV</sequence>
<dbReference type="Gene3D" id="3.10.250.10">
    <property type="entry name" value="SRCR-like domain"/>
    <property type="match status" value="1"/>
</dbReference>
<dbReference type="InterPro" id="IPR001190">
    <property type="entry name" value="SRCR"/>
</dbReference>
<evidence type="ECO:0000256" key="4">
    <source>
        <dbReference type="ARBA" id="ARBA00023157"/>
    </source>
</evidence>
<dbReference type="GO" id="GO:0016020">
    <property type="term" value="C:membrane"/>
    <property type="evidence" value="ECO:0007669"/>
    <property type="project" value="InterPro"/>
</dbReference>
<accession>A0A7J7KQY7</accession>
<keyword evidence="1 6" id="KW-0245">EGF-like domain</keyword>
<dbReference type="InterPro" id="IPR042235">
    <property type="entry name" value="ZP-C_dom"/>
</dbReference>
<dbReference type="SUPFAM" id="SSF57184">
    <property type="entry name" value="Growth factor receptor domain"/>
    <property type="match status" value="1"/>
</dbReference>
<feature type="domain" description="EGF-like" evidence="8">
    <location>
        <begin position="152"/>
        <end position="192"/>
    </location>
</feature>
<dbReference type="SMART" id="SM00241">
    <property type="entry name" value="ZP"/>
    <property type="match status" value="1"/>
</dbReference>
<evidence type="ECO:0000256" key="6">
    <source>
        <dbReference type="PROSITE-ProRule" id="PRU00076"/>
    </source>
</evidence>
<keyword evidence="2" id="KW-0732">Signal</keyword>
<dbReference type="InterPro" id="IPR002181">
    <property type="entry name" value="Fibrinogen_a/b/g_C_dom"/>
</dbReference>
<evidence type="ECO:0000259" key="9">
    <source>
        <dbReference type="PROSITE" id="PS50287"/>
    </source>
</evidence>
<gene>
    <name evidence="12" type="ORF">EB796_001091</name>
</gene>
<keyword evidence="4 7" id="KW-1015">Disulfide bond</keyword>
<dbReference type="SUPFAM" id="SSF56487">
    <property type="entry name" value="SRCR-like"/>
    <property type="match status" value="1"/>
</dbReference>
<keyword evidence="3" id="KW-0677">Repeat</keyword>
<keyword evidence="13" id="KW-1185">Reference proteome</keyword>
<evidence type="ECO:0000259" key="10">
    <source>
        <dbReference type="PROSITE" id="PS51034"/>
    </source>
</evidence>
<dbReference type="AlphaFoldDB" id="A0A7J7KQY7"/>
<evidence type="ECO:0000259" key="8">
    <source>
        <dbReference type="PROSITE" id="PS50026"/>
    </source>
</evidence>
<proteinExistence type="predicted"/>
<feature type="domain" description="Fibrinogen C-terminal" evidence="11">
    <location>
        <begin position="470"/>
        <end position="658"/>
    </location>
</feature>
<feature type="domain" description="ZP" evidence="10">
    <location>
        <begin position="240"/>
        <end position="480"/>
    </location>
</feature>
<feature type="domain" description="SRCR" evidence="9">
    <location>
        <begin position="8"/>
        <end position="110"/>
    </location>
</feature>
<dbReference type="InterPro" id="IPR050373">
    <property type="entry name" value="Fibrinogen_C-term_domain"/>
</dbReference>
<dbReference type="SMART" id="SM00186">
    <property type="entry name" value="FBG"/>
    <property type="match status" value="1"/>
</dbReference>
<evidence type="ECO:0000313" key="13">
    <source>
        <dbReference type="Proteomes" id="UP000593567"/>
    </source>
</evidence>
<evidence type="ECO:0000259" key="11">
    <source>
        <dbReference type="PROSITE" id="PS51406"/>
    </source>
</evidence>
<dbReference type="OrthoDB" id="10045365at2759"/>
<organism evidence="12 13">
    <name type="scientific">Bugula neritina</name>
    <name type="common">Brown bryozoan</name>
    <name type="synonym">Sertularia neritina</name>
    <dbReference type="NCBI Taxonomy" id="10212"/>
    <lineage>
        <taxon>Eukaryota</taxon>
        <taxon>Metazoa</taxon>
        <taxon>Spiralia</taxon>
        <taxon>Lophotrochozoa</taxon>
        <taxon>Bryozoa</taxon>
        <taxon>Gymnolaemata</taxon>
        <taxon>Cheilostomatida</taxon>
        <taxon>Flustrina</taxon>
        <taxon>Buguloidea</taxon>
        <taxon>Bugulidae</taxon>
        <taxon>Bugula</taxon>
    </lineage>
</organism>
<dbReference type="Gene3D" id="2.60.40.3210">
    <property type="entry name" value="Zona pellucida, ZP-N domain"/>
    <property type="match status" value="2"/>
</dbReference>
<dbReference type="Gene3D" id="3.90.215.10">
    <property type="entry name" value="Gamma Fibrinogen, chain A, domain 1"/>
    <property type="match status" value="1"/>
</dbReference>
<reference evidence="12" key="1">
    <citation type="submission" date="2020-06" db="EMBL/GenBank/DDBJ databases">
        <title>Draft genome of Bugula neritina, a colonial animal packing powerful symbionts and potential medicines.</title>
        <authorList>
            <person name="Rayko M."/>
        </authorList>
    </citation>
    <scope>NUCLEOTIDE SEQUENCE [LARGE SCALE GENOMIC DNA]</scope>
    <source>
        <strain evidence="12">Kwan_BN1</strain>
    </source>
</reference>
<dbReference type="InterPro" id="IPR036056">
    <property type="entry name" value="Fibrinogen-like_C"/>
</dbReference>
<comment type="caution">
    <text evidence="7">Lacks conserved residue(s) required for the propagation of feature annotation.</text>
</comment>
<evidence type="ECO:0000313" key="12">
    <source>
        <dbReference type="EMBL" id="KAF6040600.1"/>
    </source>
</evidence>
<dbReference type="Proteomes" id="UP000593567">
    <property type="component" value="Unassembled WGS sequence"/>
</dbReference>
<dbReference type="Gene3D" id="2.60.40.4100">
    <property type="entry name" value="Zona pellucida, ZP-C domain"/>
    <property type="match status" value="1"/>
</dbReference>
<dbReference type="GO" id="GO:0005615">
    <property type="term" value="C:extracellular space"/>
    <property type="evidence" value="ECO:0007669"/>
    <property type="project" value="TreeGrafter"/>
</dbReference>
<dbReference type="PANTHER" id="PTHR19143">
    <property type="entry name" value="FIBRINOGEN/TENASCIN/ANGIOPOEITIN"/>
    <property type="match status" value="1"/>
</dbReference>
<dbReference type="InterPro" id="IPR036772">
    <property type="entry name" value="SRCR-like_dom_sf"/>
</dbReference>
<name>A0A7J7KQY7_BUGNE</name>